<feature type="transmembrane region" description="Helical" evidence="1">
    <location>
        <begin position="156"/>
        <end position="183"/>
    </location>
</feature>
<evidence type="ECO:0000256" key="1">
    <source>
        <dbReference type="SAM" id="Phobius"/>
    </source>
</evidence>
<sequence>MKVMIPAIIIVKLLDLVGATELLAYLISPAMSLVGLPQEMGIVWAVALLTNIYTAMVVFYSIAATSTVSVADISVLGVMILIAHALPVEGAIAKSLGITWRATLLVRIGGALLLGAILNVIYSNMHWNQEPIVLVWVPTTNSTVGWFQWIIEQVQLFASIFVILASLIITLRLLRLLGIEALLHKLLMPLLKGLTLGKEAANITIIGMTLGLSFGAGLLIDEVKKGHISKRDTALVIGFLGLCHSIIEDTLLILLLGADIYAILWGRLLFAICIIAIWGRIYKQAR</sequence>
<feature type="transmembrane region" description="Helical" evidence="1">
    <location>
        <begin position="233"/>
        <end position="256"/>
    </location>
</feature>
<comment type="caution">
    <text evidence="2">The sequence shown here is derived from an EMBL/GenBank/DDBJ whole genome shotgun (WGS) entry which is preliminary data.</text>
</comment>
<proteinExistence type="predicted"/>
<evidence type="ECO:0008006" key="4">
    <source>
        <dbReference type="Google" id="ProtNLM"/>
    </source>
</evidence>
<keyword evidence="1" id="KW-0812">Transmembrane</keyword>
<name>A0ABT4YMG3_9VIBR</name>
<organism evidence="2 3">
    <name type="scientific">Vibrio algarum</name>
    <dbReference type="NCBI Taxonomy" id="3020714"/>
    <lineage>
        <taxon>Bacteria</taxon>
        <taxon>Pseudomonadati</taxon>
        <taxon>Pseudomonadota</taxon>
        <taxon>Gammaproteobacteria</taxon>
        <taxon>Vibrionales</taxon>
        <taxon>Vibrionaceae</taxon>
        <taxon>Vibrio</taxon>
    </lineage>
</organism>
<feature type="transmembrane region" description="Helical" evidence="1">
    <location>
        <begin position="68"/>
        <end position="92"/>
    </location>
</feature>
<evidence type="ECO:0000313" key="3">
    <source>
        <dbReference type="Proteomes" id="UP001210678"/>
    </source>
</evidence>
<feature type="transmembrane region" description="Helical" evidence="1">
    <location>
        <begin position="40"/>
        <end position="62"/>
    </location>
</feature>
<feature type="transmembrane region" description="Helical" evidence="1">
    <location>
        <begin position="104"/>
        <end position="125"/>
    </location>
</feature>
<dbReference type="Proteomes" id="UP001210678">
    <property type="component" value="Unassembled WGS sequence"/>
</dbReference>
<feature type="transmembrane region" description="Helical" evidence="1">
    <location>
        <begin position="6"/>
        <end position="28"/>
    </location>
</feature>
<feature type="transmembrane region" description="Helical" evidence="1">
    <location>
        <begin position="262"/>
        <end position="282"/>
    </location>
</feature>
<keyword evidence="3" id="KW-1185">Reference proteome</keyword>
<evidence type="ECO:0000313" key="2">
    <source>
        <dbReference type="EMBL" id="MDB1122688.1"/>
    </source>
</evidence>
<keyword evidence="1" id="KW-1133">Transmembrane helix</keyword>
<gene>
    <name evidence="2" type="ORF">PGX00_02745</name>
</gene>
<accession>A0ABT4YMG3</accession>
<dbReference type="RefSeq" id="WP_272132629.1">
    <property type="nucleotide sequence ID" value="NZ_JAQLOI010000001.1"/>
</dbReference>
<feature type="transmembrane region" description="Helical" evidence="1">
    <location>
        <begin position="203"/>
        <end position="221"/>
    </location>
</feature>
<reference evidence="2 3" key="1">
    <citation type="submission" date="2023-01" db="EMBL/GenBank/DDBJ databases">
        <title>Vibrio sp. KJ40-1 sp.nov, isolated from marine algae.</title>
        <authorList>
            <person name="Butt M."/>
            <person name="Kim J.M.J."/>
            <person name="Jeon C.O.C."/>
        </authorList>
    </citation>
    <scope>NUCLEOTIDE SEQUENCE [LARGE SCALE GENOMIC DNA]</scope>
    <source>
        <strain evidence="2 3">KJ40-1</strain>
    </source>
</reference>
<keyword evidence="1" id="KW-0472">Membrane</keyword>
<dbReference type="EMBL" id="JAQLOI010000001">
    <property type="protein sequence ID" value="MDB1122688.1"/>
    <property type="molecule type" value="Genomic_DNA"/>
</dbReference>
<protein>
    <recommendedName>
        <fullName evidence="4">Nucleoside recognition protein</fullName>
    </recommendedName>
</protein>